<name>A0ABY8NNR6_9GAMM</name>
<dbReference type="Proteomes" id="UP001177592">
    <property type="component" value="Chromosome"/>
</dbReference>
<proteinExistence type="predicted"/>
<feature type="transmembrane region" description="Helical" evidence="1">
    <location>
        <begin position="78"/>
        <end position="99"/>
    </location>
</feature>
<evidence type="ECO:0000256" key="1">
    <source>
        <dbReference type="SAM" id="Phobius"/>
    </source>
</evidence>
<sequence>MIIIDVNLPNLDNQRDSFCYSINEQNMPAKSFEAKFNYPTFWQKIPLFAIKKVDEKWCDECEDLSCLIEKSHKSNKNYLIKIATTFLLLVLFLFCYYVFSYEVNINKKSLFSRGVINHLQSFNCDQFLNKINNIKKLLMKLII</sequence>
<keyword evidence="1" id="KW-1133">Transmembrane helix</keyword>
<organism evidence="2 3">
    <name type="scientific">Arsenophonus nasoniae</name>
    <name type="common">son-killer infecting Nasonia vitripennis</name>
    <dbReference type="NCBI Taxonomy" id="638"/>
    <lineage>
        <taxon>Bacteria</taxon>
        <taxon>Pseudomonadati</taxon>
        <taxon>Pseudomonadota</taxon>
        <taxon>Gammaproteobacteria</taxon>
        <taxon>Enterobacterales</taxon>
        <taxon>Morganellaceae</taxon>
        <taxon>Arsenophonus</taxon>
    </lineage>
</organism>
<keyword evidence="3" id="KW-1185">Reference proteome</keyword>
<keyword evidence="1" id="KW-0472">Membrane</keyword>
<dbReference type="RefSeq" id="WP_280632341.1">
    <property type="nucleotide sequence ID" value="NZ_CP123523.1"/>
</dbReference>
<keyword evidence="1" id="KW-0812">Transmembrane</keyword>
<dbReference type="EMBL" id="CP123523">
    <property type="protein sequence ID" value="WGM05952.1"/>
    <property type="molecule type" value="Genomic_DNA"/>
</dbReference>
<gene>
    <name evidence="2" type="ORF">QE258_00760</name>
</gene>
<accession>A0ABY8NNR6</accession>
<evidence type="ECO:0000313" key="3">
    <source>
        <dbReference type="Proteomes" id="UP001177592"/>
    </source>
</evidence>
<reference evidence="2" key="1">
    <citation type="submission" date="2023-04" db="EMBL/GenBank/DDBJ databases">
        <title>Genome dynamics across the evolutionary transition to endosymbiosis.</title>
        <authorList>
            <person name="Siozios S."/>
            <person name="Nadal-Jimenez P."/>
            <person name="Azagi T."/>
            <person name="Sprong H."/>
            <person name="Frost C.L."/>
            <person name="Parratt S.R."/>
            <person name="Taylor G."/>
            <person name="Brettell L."/>
            <person name="Lew K.C."/>
            <person name="Croft L."/>
            <person name="King K.C."/>
            <person name="Brockhurst M.A."/>
            <person name="Hypsa V."/>
            <person name="Novakova E."/>
            <person name="Darby A.C."/>
            <person name="Hurst G.D.D."/>
        </authorList>
    </citation>
    <scope>NUCLEOTIDE SEQUENCE</scope>
    <source>
        <strain evidence="2">ANv_CAN</strain>
    </source>
</reference>
<protein>
    <submittedName>
        <fullName evidence="2">Uncharacterized protein</fullName>
    </submittedName>
</protein>
<evidence type="ECO:0000313" key="2">
    <source>
        <dbReference type="EMBL" id="WGM05952.1"/>
    </source>
</evidence>